<accession>A0A9N9BYI2</accession>
<sequence>MATASTKFTFLSLSKGTPQEAQAYGAKSCVLWQLCHTKYPDIIKYDGPLRHDILLANLKTSAADLLSIHFPLSENTVVVNLEIPISFEKEVIVLPHSTGTWFMLVNINEVQSLEPQLKELDYYFRDKKTKQNFYNKFVFNTFLKKVRPNNQKEIVVNLITMIKVTDASKEYKELIGNRDNLVFTVEKFKRFKFSDLQLPENSIIIAQDLSVVQPIDENYFDNVTDITACDVDKDELATYVAVYDIFSPTASLVAKRSSFFMDGCFTAFLVDPALILCKKYDKGIRWTPTLLVKESDSNMVVKYLPK</sequence>
<protein>
    <submittedName>
        <fullName evidence="1">1345_t:CDS:1</fullName>
    </submittedName>
</protein>
<evidence type="ECO:0000313" key="1">
    <source>
        <dbReference type="EMBL" id="CAG8581553.1"/>
    </source>
</evidence>
<gene>
    <name evidence="1" type="ORF">PBRASI_LOCUS6645</name>
</gene>
<proteinExistence type="predicted"/>
<feature type="non-terminal residue" evidence="1">
    <location>
        <position position="306"/>
    </location>
</feature>
<reference evidence="1" key="1">
    <citation type="submission" date="2021-06" db="EMBL/GenBank/DDBJ databases">
        <authorList>
            <person name="Kallberg Y."/>
            <person name="Tangrot J."/>
            <person name="Rosling A."/>
        </authorList>
    </citation>
    <scope>NUCLEOTIDE SEQUENCE</scope>
    <source>
        <strain evidence="1">BR232B</strain>
    </source>
</reference>
<dbReference type="AlphaFoldDB" id="A0A9N9BYI2"/>
<dbReference type="Proteomes" id="UP000789739">
    <property type="component" value="Unassembled WGS sequence"/>
</dbReference>
<evidence type="ECO:0000313" key="2">
    <source>
        <dbReference type="Proteomes" id="UP000789739"/>
    </source>
</evidence>
<dbReference type="EMBL" id="CAJVPI010000908">
    <property type="protein sequence ID" value="CAG8581553.1"/>
    <property type="molecule type" value="Genomic_DNA"/>
</dbReference>
<organism evidence="1 2">
    <name type="scientific">Paraglomus brasilianum</name>
    <dbReference type="NCBI Taxonomy" id="144538"/>
    <lineage>
        <taxon>Eukaryota</taxon>
        <taxon>Fungi</taxon>
        <taxon>Fungi incertae sedis</taxon>
        <taxon>Mucoromycota</taxon>
        <taxon>Glomeromycotina</taxon>
        <taxon>Glomeromycetes</taxon>
        <taxon>Paraglomerales</taxon>
        <taxon>Paraglomeraceae</taxon>
        <taxon>Paraglomus</taxon>
    </lineage>
</organism>
<keyword evidence="2" id="KW-1185">Reference proteome</keyword>
<dbReference type="OrthoDB" id="10616848at2759"/>
<name>A0A9N9BYI2_9GLOM</name>
<comment type="caution">
    <text evidence="1">The sequence shown here is derived from an EMBL/GenBank/DDBJ whole genome shotgun (WGS) entry which is preliminary data.</text>
</comment>